<name>R4WIT9_RIPPE</name>
<protein>
    <submittedName>
        <fullName evidence="2">Uncharacterized protein</fullName>
    </submittedName>
</protein>
<reference evidence="2" key="1">
    <citation type="journal article" date="2013" name="PLoS ONE">
        <title>Gene expression in gut symbiotic organ of stinkbug affected by extracellular bacterial symbiont.</title>
        <authorList>
            <person name="Futahashi R."/>
            <person name="Tanaka K."/>
            <person name="Tanahashi M."/>
            <person name="Nikoh N."/>
            <person name="Kikuchi Y."/>
            <person name="Lee B.L."/>
            <person name="Fukatsu T."/>
        </authorList>
    </citation>
    <scope>NUCLEOTIDE SEQUENCE</scope>
    <source>
        <tissue evidence="2">Midgut</tissue>
    </source>
</reference>
<dbReference type="EMBL" id="AK417390">
    <property type="protein sequence ID" value="BAN20605.1"/>
    <property type="molecule type" value="mRNA"/>
</dbReference>
<evidence type="ECO:0000313" key="2">
    <source>
        <dbReference type="EMBL" id="BAN20605.1"/>
    </source>
</evidence>
<accession>R4WIT9</accession>
<evidence type="ECO:0000256" key="1">
    <source>
        <dbReference type="SAM" id="SignalP"/>
    </source>
</evidence>
<proteinExistence type="evidence at transcript level"/>
<organism evidence="2">
    <name type="scientific">Riptortus pedestris</name>
    <name type="common">Bean bug</name>
    <dbReference type="NCBI Taxonomy" id="329032"/>
    <lineage>
        <taxon>Eukaryota</taxon>
        <taxon>Metazoa</taxon>
        <taxon>Ecdysozoa</taxon>
        <taxon>Arthropoda</taxon>
        <taxon>Hexapoda</taxon>
        <taxon>Insecta</taxon>
        <taxon>Pterygota</taxon>
        <taxon>Neoptera</taxon>
        <taxon>Paraneoptera</taxon>
        <taxon>Hemiptera</taxon>
        <taxon>Heteroptera</taxon>
        <taxon>Panheteroptera</taxon>
        <taxon>Pentatomomorpha</taxon>
        <taxon>Coreoidea</taxon>
        <taxon>Alydidae</taxon>
        <taxon>Riptortus</taxon>
    </lineage>
</organism>
<sequence length="243" mass="26966">MSYWVLLVVHIVAWKAAASEGEQYYLEENGKRVCTNQLDIGDSSSPVTSCSPSQDESAQRGIPSCKEGVFKLIQEFRDLFSPGRDFLQLPRIENISNSGRFVATGGYVANLSTLQPKGKIIVTPKGPEAAELILPLEFEEFEAGYRTYSVVLSEASHTGSIKITADQPKIKMVVNAMLVNGECNNISVRIAPDIEGLSVNLEGAFEHHDDIKKLLTDWVAESFIQNFKDFVANEIQERFNSFL</sequence>
<keyword evidence="1" id="KW-0732">Signal</keyword>
<dbReference type="AlphaFoldDB" id="R4WIT9"/>
<feature type="chain" id="PRO_5004372460" evidence="1">
    <location>
        <begin position="19"/>
        <end position="243"/>
    </location>
</feature>
<feature type="signal peptide" evidence="1">
    <location>
        <begin position="1"/>
        <end position="18"/>
    </location>
</feature>